<feature type="transmembrane region" description="Helical" evidence="1">
    <location>
        <begin position="1134"/>
        <end position="1155"/>
    </location>
</feature>
<keyword evidence="1" id="KW-0812">Transmembrane</keyword>
<keyword evidence="1" id="KW-0472">Membrane</keyword>
<feature type="transmembrane region" description="Helical" evidence="1">
    <location>
        <begin position="141"/>
        <end position="160"/>
    </location>
</feature>
<protein>
    <submittedName>
        <fullName evidence="2">Uncharacterized protein</fullName>
    </submittedName>
</protein>
<reference evidence="3" key="1">
    <citation type="journal article" date="2020" name="Microorganisms">
        <title>Complete Genome of a Member of a New Bacterial Lineage in the Microgenomates Group Reveals an Unusual Nucleotide Composition Disparity Between Two Strands of DNA and Limited Metabolic Potential.</title>
        <authorList>
            <person name="Kadnikov V.V."/>
            <person name="Mardanov A.V."/>
            <person name="Beletsky A.V."/>
            <person name="Karnachuk O.V."/>
            <person name="Ravin N.V."/>
        </authorList>
    </citation>
    <scope>NUCLEOTIDE SEQUENCE [LARGE SCALE GENOMIC DNA]</scope>
</reference>
<name>A0A857NAW3_9BACT</name>
<dbReference type="Proteomes" id="UP000463983">
    <property type="component" value="Chromosome"/>
</dbReference>
<feature type="transmembrane region" description="Helical" evidence="1">
    <location>
        <begin position="85"/>
        <end position="104"/>
    </location>
</feature>
<evidence type="ECO:0000256" key="1">
    <source>
        <dbReference type="SAM" id="Phobius"/>
    </source>
</evidence>
<dbReference type="KEGG" id="caqa:MICH65_0519"/>
<gene>
    <name evidence="2" type="ORF">MICH65_0519</name>
</gene>
<proteinExistence type="predicted"/>
<sequence length="1161" mass="134127">MVQPLIIFFSIFPFFKLLNLDGLIANVDFTQFFLLNTNFLDLYPYVWKDYLSGIFNSIYIINWSSLVIISAALKAIGLNTEMINRVWLVTPFILFNLSVFYFINKHFKKFGFNRRDVLLIVMFTAYSSPTVNFLSFGWQQIYFLPAAATIMLLDSLISFSKSLEKKYLFVAGILSIFSAQLMHLFIFANICFFLYLVILDKHPKYTKIKTLGHWSFTAIFINLWWVLPLIGNFVFSEIVNYRYDPITDLNNIKNMVSFQDVIFLNSVHGTTTVQQHTTSKVNLIIRTSYFLAFTIGYLKAIKTKKTRKISLTLGVALLVVIFFSAGAHQPFGSLFVWAFKNIPMFYMFRDVSKFGIFIVFIYGIFITYLIKTREKRKRNIVHVGLLFLIAITSFPMITGNLGGDFQTLELPDEYLSTNILINKEELDAKLLALPMPRWTSKFTWMDDEEKGSQIYNPLYTITSNPIIFDELNNTGLIPLHTAALNSICAQQNNENIFLSLLNIKYIIFQKDQLNEPLGFCPNEQMLKNVDKLFTKVREAEYINLYQIAEDEYLPHFYIPVETVYSTSELASISEIQRLNDYQTRTAFFFKSNESTDNKVISPDKTDSVVIEGVLLEPAKDAIDVEEIAKTEIFYPHVKNKPSSPRWHVGFIKERYELSNIKDVNSKLEKKLFFANKRISEIQKWGNISVEKSRPLFRVFGLKELENLLDLWQSQVQQSIDLVIQDEDKGRKATLAKLIKENYSDNLKKLAELGLSELSTASIKSDFDRQLSVYLPETAVDQKSYRLNTPISGEYSIYLETLKDKPYASFIKEILIDDTKIDINLVDSPDQDYQHLGEEYLDSGEHTITLKFNNEINLLPAERQPINLGNKNRFNYQTITDWLPNQWYQVSGNYELNNGGVELAIEEEVLKSDIDKERDNESTSQITKKVGIPPGQGTFKYYVKSGNDPISGGLSIEVDLNASATINDLSVTPIYEPKFIIRSRMNEKPNKSKPVIAFQRINPTKYRVEVRNATEPYLLVFSENYNRGWNVFKKDDGNNTSISFSKVVGDLVSVFLHRHPVKEVVTSYFDGDINEYKHRTTFLEPDTFETWDKKPIATDQHYLANSYANSWYISPDMVGGDTEYELIIEFIPQRLLYIGIFISVIFILIFIIYIAFQKLIKK</sequence>
<dbReference type="EMBL" id="CP047901">
    <property type="protein sequence ID" value="QHO63500.1"/>
    <property type="molecule type" value="Genomic_DNA"/>
</dbReference>
<feature type="transmembrane region" description="Helical" evidence="1">
    <location>
        <begin position="309"/>
        <end position="331"/>
    </location>
</feature>
<evidence type="ECO:0000313" key="2">
    <source>
        <dbReference type="EMBL" id="QHO63500.1"/>
    </source>
</evidence>
<feature type="transmembrane region" description="Helical" evidence="1">
    <location>
        <begin position="50"/>
        <end position="73"/>
    </location>
</feature>
<keyword evidence="1" id="KW-1133">Transmembrane helix</keyword>
<accession>A0A857NAW3</accession>
<feature type="transmembrane region" description="Helical" evidence="1">
    <location>
        <begin position="6"/>
        <end position="29"/>
    </location>
</feature>
<organism evidence="2 3">
    <name type="scientific">Candidatus Chazhemtobacterium aquaticus</name>
    <dbReference type="NCBI Taxonomy" id="2715735"/>
    <lineage>
        <taxon>Bacteria</taxon>
        <taxon>Candidatus Chazhemtobacteraceae</taxon>
        <taxon>Candidatus Chazhemtobacterium</taxon>
    </lineage>
</organism>
<keyword evidence="3" id="KW-1185">Reference proteome</keyword>
<evidence type="ECO:0000313" key="3">
    <source>
        <dbReference type="Proteomes" id="UP000463983"/>
    </source>
</evidence>
<feature type="transmembrane region" description="Helical" evidence="1">
    <location>
        <begin position="351"/>
        <end position="370"/>
    </location>
</feature>
<feature type="transmembrane region" description="Helical" evidence="1">
    <location>
        <begin position="211"/>
        <end position="235"/>
    </location>
</feature>
<feature type="transmembrane region" description="Helical" evidence="1">
    <location>
        <begin position="167"/>
        <end position="199"/>
    </location>
</feature>
<feature type="transmembrane region" description="Helical" evidence="1">
    <location>
        <begin position="379"/>
        <end position="397"/>
    </location>
</feature>
<dbReference type="AlphaFoldDB" id="A0A857NAW3"/>